<evidence type="ECO:0000313" key="3">
    <source>
        <dbReference type="Proteomes" id="UP000006882"/>
    </source>
</evidence>
<gene>
    <name evidence="2" type="ORF">PRUPE_1G293700</name>
</gene>
<dbReference type="Gramene" id="ONI31121">
    <property type="protein sequence ID" value="ONI31121"/>
    <property type="gene ID" value="PRUPE_1G293700"/>
</dbReference>
<name>A0A251R507_PRUPE</name>
<dbReference type="AlphaFoldDB" id="A0A251R507"/>
<organism evidence="2 3">
    <name type="scientific">Prunus persica</name>
    <name type="common">Peach</name>
    <name type="synonym">Amygdalus persica</name>
    <dbReference type="NCBI Taxonomy" id="3760"/>
    <lineage>
        <taxon>Eukaryota</taxon>
        <taxon>Viridiplantae</taxon>
        <taxon>Streptophyta</taxon>
        <taxon>Embryophyta</taxon>
        <taxon>Tracheophyta</taxon>
        <taxon>Spermatophyta</taxon>
        <taxon>Magnoliopsida</taxon>
        <taxon>eudicotyledons</taxon>
        <taxon>Gunneridae</taxon>
        <taxon>Pentapetalae</taxon>
        <taxon>rosids</taxon>
        <taxon>fabids</taxon>
        <taxon>Rosales</taxon>
        <taxon>Rosaceae</taxon>
        <taxon>Amygdaloideae</taxon>
        <taxon>Amygdaleae</taxon>
        <taxon>Prunus</taxon>
    </lineage>
</organism>
<reference evidence="2 3" key="1">
    <citation type="journal article" date="2013" name="Nat. Genet.">
        <title>The high-quality draft genome of peach (Prunus persica) identifies unique patterns of genetic diversity, domestication and genome evolution.</title>
        <authorList>
            <consortium name="International Peach Genome Initiative"/>
            <person name="Verde I."/>
            <person name="Abbott A.G."/>
            <person name="Scalabrin S."/>
            <person name="Jung S."/>
            <person name="Shu S."/>
            <person name="Marroni F."/>
            <person name="Zhebentyayeva T."/>
            <person name="Dettori M.T."/>
            <person name="Grimwood J."/>
            <person name="Cattonaro F."/>
            <person name="Zuccolo A."/>
            <person name="Rossini L."/>
            <person name="Jenkins J."/>
            <person name="Vendramin E."/>
            <person name="Meisel L.A."/>
            <person name="Decroocq V."/>
            <person name="Sosinski B."/>
            <person name="Prochnik S."/>
            <person name="Mitros T."/>
            <person name="Policriti A."/>
            <person name="Cipriani G."/>
            <person name="Dondini L."/>
            <person name="Ficklin S."/>
            <person name="Goodstein D.M."/>
            <person name="Xuan P."/>
            <person name="Del Fabbro C."/>
            <person name="Aramini V."/>
            <person name="Copetti D."/>
            <person name="Gonzalez S."/>
            <person name="Horner D.S."/>
            <person name="Falchi R."/>
            <person name="Lucas S."/>
            <person name="Mica E."/>
            <person name="Maldonado J."/>
            <person name="Lazzari B."/>
            <person name="Bielenberg D."/>
            <person name="Pirona R."/>
            <person name="Miculan M."/>
            <person name="Barakat A."/>
            <person name="Testolin R."/>
            <person name="Stella A."/>
            <person name="Tartarini S."/>
            <person name="Tonutti P."/>
            <person name="Arus P."/>
            <person name="Orellana A."/>
            <person name="Wells C."/>
            <person name="Main D."/>
            <person name="Vizzotto G."/>
            <person name="Silva H."/>
            <person name="Salamini F."/>
            <person name="Schmutz J."/>
            <person name="Morgante M."/>
            <person name="Rokhsar D.S."/>
        </authorList>
    </citation>
    <scope>NUCLEOTIDE SEQUENCE [LARGE SCALE GENOMIC DNA]</scope>
    <source>
        <strain evidence="3">cv. Nemared</strain>
    </source>
</reference>
<protein>
    <submittedName>
        <fullName evidence="2">Uncharacterized protein</fullName>
    </submittedName>
</protein>
<dbReference type="Proteomes" id="UP000006882">
    <property type="component" value="Chromosome G1"/>
</dbReference>
<sequence length="77" mass="8783">MPSSPSSPPNLFSLMTTTRKPHTDPSLFATTATRKTQNYLSWPSLSDHHHQTHSQSPETQSNHHHHPISQTKHHHHP</sequence>
<evidence type="ECO:0000256" key="1">
    <source>
        <dbReference type="SAM" id="MobiDB-lite"/>
    </source>
</evidence>
<proteinExistence type="predicted"/>
<accession>A0A251R507</accession>
<keyword evidence="3" id="KW-1185">Reference proteome</keyword>
<feature type="compositionally biased region" description="Basic residues" evidence="1">
    <location>
        <begin position="62"/>
        <end position="77"/>
    </location>
</feature>
<feature type="region of interest" description="Disordered" evidence="1">
    <location>
        <begin position="1"/>
        <end position="77"/>
    </location>
</feature>
<evidence type="ECO:0000313" key="2">
    <source>
        <dbReference type="EMBL" id="ONI31121.1"/>
    </source>
</evidence>
<dbReference type="EMBL" id="CM007651">
    <property type="protein sequence ID" value="ONI31121.1"/>
    <property type="molecule type" value="Genomic_DNA"/>
</dbReference>
<feature type="compositionally biased region" description="Polar residues" evidence="1">
    <location>
        <begin position="28"/>
        <end position="44"/>
    </location>
</feature>